<evidence type="ECO:0000256" key="4">
    <source>
        <dbReference type="ARBA" id="ARBA00022691"/>
    </source>
</evidence>
<dbReference type="EMBL" id="CP162599">
    <property type="protein sequence ID" value="XDK32114.1"/>
    <property type="molecule type" value="Genomic_DNA"/>
</dbReference>
<dbReference type="InterPro" id="IPR002941">
    <property type="entry name" value="DNA_methylase_N4/N6"/>
</dbReference>
<keyword evidence="5" id="KW-0680">Restriction system</keyword>
<accession>A0AB39HP83</accession>
<dbReference type="AlphaFoldDB" id="A0AB39HP83"/>
<organism evidence="7">
    <name type="scientific">Ornithinibacillus sp. 4-3</name>
    <dbReference type="NCBI Taxonomy" id="3231488"/>
    <lineage>
        <taxon>Bacteria</taxon>
        <taxon>Bacillati</taxon>
        <taxon>Bacillota</taxon>
        <taxon>Bacilli</taxon>
        <taxon>Bacillales</taxon>
        <taxon>Bacillaceae</taxon>
        <taxon>Ornithinibacillus</taxon>
    </lineage>
</organism>
<dbReference type="GO" id="GO:0009307">
    <property type="term" value="P:DNA restriction-modification system"/>
    <property type="evidence" value="ECO:0007669"/>
    <property type="project" value="UniProtKB-KW"/>
</dbReference>
<dbReference type="PRINTS" id="PR00506">
    <property type="entry name" value="D21N6MTFRASE"/>
</dbReference>
<dbReference type="InterPro" id="IPR002052">
    <property type="entry name" value="DNA_methylase_N6_adenine_CS"/>
</dbReference>
<dbReference type="InterPro" id="IPR002295">
    <property type="entry name" value="N4/N6-MTase_EcoPI_Mod-like"/>
</dbReference>
<dbReference type="InterPro" id="IPR029063">
    <property type="entry name" value="SAM-dependent_MTases_sf"/>
</dbReference>
<sequence>MTKLDGQSLNIEAKNIEKQLELFPEINVDGKIDFDKLKQILGDYIEDSEERYRFTWNGKGEVLRLSQTPSKGTLRPAQEESKNWDDTENLYIEGDNLEVLKLLQKSYFNKVKMIYIDPPYNTGGDFVYKDNFKDNIQNYKKITGQVDSEGRNTTTNREYSGRYHTDWLNMMYPRLRLARNLLKDDGVIFISIDDHEVHNLKKLCDEVFGESNFVSNLVWQKKFSRANDARYFSTMHDHILCYTKSNIERSKGGWKIGLLPRGDETPAGYGNPDHDTRGVWTSVVLSAKSGTEKLLYNITTPSGRVCSPPSGRYWSVSEERFKELVKDNRIWFGIDGDGTPRLKTFLSEVQDGLRPNSILFHDEVGHNQEAKQETKSLFDNKGVFDSPKPVRLLEQLLQIGNVAKNDIILDFFSGSSTTAHATVQLNAQDGGNRKFIMVQLPESTEEKSEAYKAGYKNIAEIGKERIRRAGEQIKEELKEKYESASKADKVEMKHPEELDIGFKVFKLDSSNIKEWNPGEYENIQLAIEDSLTPYVPGRTEEDVVYEMMLKMGLDLTYPVEKHDVNGKTIYSIGYGFLMICLADSIDISIAEKMIEIKDENGQQEFRALFRDEGFKSDTDKTNVKETLRSAGLAEESFITL</sequence>
<dbReference type="REBASE" id="856160">
    <property type="entry name" value="M2.Osp43ORF13995P"/>
</dbReference>
<dbReference type="RefSeq" id="WP_368652835.1">
    <property type="nucleotide sequence ID" value="NZ_CP162599.1"/>
</dbReference>
<evidence type="ECO:0000256" key="2">
    <source>
        <dbReference type="ARBA" id="ARBA00022603"/>
    </source>
</evidence>
<keyword evidence="2 7" id="KW-0489">Methyltransferase</keyword>
<keyword evidence="3 7" id="KW-0808">Transferase</keyword>
<evidence type="ECO:0000256" key="1">
    <source>
        <dbReference type="ARBA" id="ARBA00006594"/>
    </source>
</evidence>
<evidence type="ECO:0000256" key="5">
    <source>
        <dbReference type="ARBA" id="ARBA00022747"/>
    </source>
</evidence>
<dbReference type="EC" id="2.1.1.-" evidence="7"/>
<dbReference type="GO" id="GO:0008170">
    <property type="term" value="F:N-methyltransferase activity"/>
    <property type="evidence" value="ECO:0007669"/>
    <property type="project" value="InterPro"/>
</dbReference>
<dbReference type="Pfam" id="PF01555">
    <property type="entry name" value="N6_N4_Mtase"/>
    <property type="match status" value="1"/>
</dbReference>
<protein>
    <submittedName>
        <fullName evidence="7">Site-specific DNA-methyltransferase</fullName>
        <ecNumber evidence="7">2.1.1.-</ecNumber>
    </submittedName>
</protein>
<comment type="similarity">
    <text evidence="1">Belongs to the N(4)/N(6)-methyltransferase family.</text>
</comment>
<evidence type="ECO:0000259" key="6">
    <source>
        <dbReference type="Pfam" id="PF01555"/>
    </source>
</evidence>
<dbReference type="GO" id="GO:0032259">
    <property type="term" value="P:methylation"/>
    <property type="evidence" value="ECO:0007669"/>
    <property type="project" value="UniProtKB-KW"/>
</dbReference>
<name>A0AB39HP83_9BACI</name>
<evidence type="ECO:0000256" key="3">
    <source>
        <dbReference type="ARBA" id="ARBA00022679"/>
    </source>
</evidence>
<dbReference type="SUPFAM" id="SSF53335">
    <property type="entry name" value="S-adenosyl-L-methionine-dependent methyltransferases"/>
    <property type="match status" value="1"/>
</dbReference>
<gene>
    <name evidence="7" type="ORF">AB4Y30_14000</name>
</gene>
<proteinExistence type="inferred from homology"/>
<keyword evidence="4" id="KW-0949">S-adenosyl-L-methionine</keyword>
<dbReference type="GO" id="GO:0003677">
    <property type="term" value="F:DNA binding"/>
    <property type="evidence" value="ECO:0007669"/>
    <property type="project" value="InterPro"/>
</dbReference>
<dbReference type="Gene3D" id="3.40.50.150">
    <property type="entry name" value="Vaccinia Virus protein VP39"/>
    <property type="match status" value="1"/>
</dbReference>
<evidence type="ECO:0000313" key="7">
    <source>
        <dbReference type="EMBL" id="XDK32114.1"/>
    </source>
</evidence>
<dbReference type="PROSITE" id="PS00092">
    <property type="entry name" value="N6_MTASE"/>
    <property type="match status" value="1"/>
</dbReference>
<dbReference type="PIRSF" id="PIRSF015855">
    <property type="entry name" value="TypeIII_Mtase_mKpnI"/>
    <property type="match status" value="1"/>
</dbReference>
<reference evidence="7" key="1">
    <citation type="submission" date="2024-07" db="EMBL/GenBank/DDBJ databases">
        <title>Halotolerant mesophilic bacterium Ornithinibacillus sp. 4-3, sp. nov., isolated from soil.</title>
        <authorList>
            <person name="Sidarenka A.V."/>
            <person name="Guliayeva D.E."/>
            <person name="Leanovich S.I."/>
            <person name="Hileuskaya K.S."/>
            <person name="Akhremchuk A.E."/>
            <person name="Sikolenko M.A."/>
            <person name="Valentovich L.N."/>
        </authorList>
    </citation>
    <scope>NUCLEOTIDE SEQUENCE</scope>
    <source>
        <strain evidence="7">4-3</strain>
    </source>
</reference>
<feature type="domain" description="DNA methylase N-4/N-6" evidence="6">
    <location>
        <begin position="111"/>
        <end position="438"/>
    </location>
</feature>